<gene>
    <name evidence="8" type="primary">LOC112063294</name>
</gene>
<keyword evidence="4" id="KW-0325">Glycoprotein</keyword>
<feature type="region of interest" description="Disordered" evidence="5">
    <location>
        <begin position="243"/>
        <end position="265"/>
    </location>
</feature>
<feature type="domain" description="WxxW" evidence="6">
    <location>
        <begin position="309"/>
        <end position="397"/>
    </location>
</feature>
<feature type="non-terminal residue" evidence="8">
    <location>
        <position position="1"/>
    </location>
</feature>
<evidence type="ECO:0000259" key="6">
    <source>
        <dbReference type="Pfam" id="PF13330"/>
    </source>
</evidence>
<evidence type="ECO:0000313" key="7">
    <source>
        <dbReference type="Proteomes" id="UP000248484"/>
    </source>
</evidence>
<keyword evidence="3" id="KW-0732">Signal</keyword>
<evidence type="ECO:0000313" key="8">
    <source>
        <dbReference type="RefSeq" id="XP_028343500.1"/>
    </source>
</evidence>
<dbReference type="GO" id="GO:0005576">
    <property type="term" value="C:extracellular region"/>
    <property type="evidence" value="ECO:0007669"/>
    <property type="project" value="UniProtKB-SubCell"/>
</dbReference>
<feature type="non-terminal residue" evidence="8">
    <location>
        <position position="500"/>
    </location>
</feature>
<dbReference type="RefSeq" id="XP_028343500.1">
    <property type="nucleotide sequence ID" value="XM_028487699.1"/>
</dbReference>
<organism evidence="7 8">
    <name type="scientific">Physeter macrocephalus</name>
    <name type="common">Sperm whale</name>
    <name type="synonym">Physeter catodon</name>
    <dbReference type="NCBI Taxonomy" id="9755"/>
    <lineage>
        <taxon>Eukaryota</taxon>
        <taxon>Metazoa</taxon>
        <taxon>Chordata</taxon>
        <taxon>Craniata</taxon>
        <taxon>Vertebrata</taxon>
        <taxon>Euteleostomi</taxon>
        <taxon>Mammalia</taxon>
        <taxon>Eutheria</taxon>
        <taxon>Laurasiatheria</taxon>
        <taxon>Artiodactyla</taxon>
        <taxon>Whippomorpha</taxon>
        <taxon>Cetacea</taxon>
        <taxon>Odontoceti</taxon>
        <taxon>Physeteridae</taxon>
        <taxon>Physeter</taxon>
    </lineage>
</organism>
<evidence type="ECO:0000256" key="1">
    <source>
        <dbReference type="ARBA" id="ARBA00004613"/>
    </source>
</evidence>
<keyword evidence="2" id="KW-0964">Secreted</keyword>
<name>A0A455B3J6_PHYMC</name>
<dbReference type="Pfam" id="PF13330">
    <property type="entry name" value="Mucin2_WxxW"/>
    <property type="match status" value="2"/>
</dbReference>
<protein>
    <submittedName>
        <fullName evidence="8">Mucin-5B-like</fullName>
    </submittedName>
</protein>
<evidence type="ECO:0000256" key="5">
    <source>
        <dbReference type="SAM" id="MobiDB-lite"/>
    </source>
</evidence>
<dbReference type="KEGG" id="pcad:112063294"/>
<dbReference type="OrthoDB" id="160294at2759"/>
<sequence length="500" mass="52989">CYPQCPPSKPFFDEDQMKCVAQCGGCYDEDGNYYDAGARVPTAENCQSCDCTSRGLQCTYSPAACTCTYEGRTYGYGDVIYNTTDGLGACLIATCRDNGTIVRKAEECPRTLPTTPFTFTSTAAPSSTTGSVPTPSSVCVQEHCRWSDWYDSGRPEQGVGGGDFETFENLRQRGYQFCPAPAHVECRAQQFPDMPLEKLGQKVECGQARGLTCLNSEQNPPLCHNYELRVLCCDYVPCGTSPAPGTGQRPSSQPLPTFTQTTPTRGTSLLSTAVSTSQTPSANSASTVTRVGSSFVVPATTTCEPRCDWTEWFDEDYPKSEEAGGDVESYDKIRRAGGAVCEQPQGIECQAENFPDVRLEELKQRVHCDVSFGLVCRNDEQVGLFKMCYNYKIRVLCCGYSHCGEPTSPTTTATASTVTAPTATTSTATATTVATSTATTAATSTATALTATTSTATASTATALTATTSTATALNATAPTAKTSTATASIATTSTATVTT</sequence>
<dbReference type="InterPro" id="IPR025155">
    <property type="entry name" value="WxxW_domain"/>
</dbReference>
<comment type="subcellular location">
    <subcellularLocation>
        <location evidence="1">Secreted</location>
    </subcellularLocation>
</comment>
<evidence type="ECO:0000256" key="4">
    <source>
        <dbReference type="ARBA" id="ARBA00023180"/>
    </source>
</evidence>
<dbReference type="GeneID" id="112063294"/>
<evidence type="ECO:0000256" key="3">
    <source>
        <dbReference type="ARBA" id="ARBA00022729"/>
    </source>
</evidence>
<accession>A0A455B3J6</accession>
<dbReference type="Proteomes" id="UP000248484">
    <property type="component" value="Unplaced"/>
</dbReference>
<dbReference type="InParanoid" id="A0A455B3J6"/>
<evidence type="ECO:0000256" key="2">
    <source>
        <dbReference type="ARBA" id="ARBA00022525"/>
    </source>
</evidence>
<feature type="compositionally biased region" description="Low complexity" evidence="5">
    <location>
        <begin position="250"/>
        <end position="265"/>
    </location>
</feature>
<reference evidence="8" key="1">
    <citation type="submission" date="2025-08" db="UniProtKB">
        <authorList>
            <consortium name="RefSeq"/>
        </authorList>
    </citation>
    <scope>IDENTIFICATION</scope>
    <source>
        <tissue evidence="8">Muscle</tissue>
    </source>
</reference>
<dbReference type="AlphaFoldDB" id="A0A455B3J6"/>
<feature type="domain" description="WxxW" evidence="6">
    <location>
        <begin position="146"/>
        <end position="232"/>
    </location>
</feature>
<keyword evidence="7" id="KW-1185">Reference proteome</keyword>
<proteinExistence type="predicted"/>